<dbReference type="Pfam" id="PF00868">
    <property type="entry name" value="Transglut_N"/>
    <property type="match status" value="1"/>
</dbReference>
<sequence length="280" mass="32191">MSFFYDVGDYFDDLFSGLRHDNNERLREERVEEEVVRVQDEAENEVEVKPKVVSVNLQAKTNALNSHCDKFELVNRKKATSVIRRGGPMSFDIKFNKDADLKSGLKVTLFFSFGPRPSVTKGTQAILLVTGKKTFDKNEDEWDVRFSTQDGETATIEVQIPHHVPVGVWKLAIEVSPHGNEKVRDIFRLEDQIFILFNPWSKDDEVYMEDEEKRNEYVLNDIGKVWVGSYPTARGRHWVFGQYDDAVLPACVYLLEKANLKPDERGDAVKISRAISKMVK</sequence>
<dbReference type="InterPro" id="IPR038765">
    <property type="entry name" value="Papain-like_cys_pep_sf"/>
</dbReference>
<dbReference type="InterPro" id="IPR001102">
    <property type="entry name" value="Transglutaminase_N"/>
</dbReference>
<accession>A0AAV2RH38</accession>
<dbReference type="SUPFAM" id="SSF54001">
    <property type="entry name" value="Cysteine proteinases"/>
    <property type="match status" value="1"/>
</dbReference>
<comment type="similarity">
    <text evidence="1">Belongs to the transglutaminase superfamily. Transglutaminase family.</text>
</comment>
<dbReference type="InterPro" id="IPR050779">
    <property type="entry name" value="Transglutaminase"/>
</dbReference>
<keyword evidence="4" id="KW-1185">Reference proteome</keyword>
<dbReference type="SUPFAM" id="SSF81296">
    <property type="entry name" value="E set domains"/>
    <property type="match status" value="1"/>
</dbReference>
<gene>
    <name evidence="3" type="ORF">MNOR_LOCUS24428</name>
</gene>
<dbReference type="Gene3D" id="3.90.260.10">
    <property type="entry name" value="Transglutaminase-like"/>
    <property type="match status" value="1"/>
</dbReference>
<proteinExistence type="inferred from homology"/>
<feature type="non-terminal residue" evidence="3">
    <location>
        <position position="280"/>
    </location>
</feature>
<evidence type="ECO:0000313" key="4">
    <source>
        <dbReference type="Proteomes" id="UP001497623"/>
    </source>
</evidence>
<dbReference type="EMBL" id="CAXKWB010022432">
    <property type="protein sequence ID" value="CAL4124331.1"/>
    <property type="molecule type" value="Genomic_DNA"/>
</dbReference>
<organism evidence="3 4">
    <name type="scientific">Meganyctiphanes norvegica</name>
    <name type="common">Northern krill</name>
    <name type="synonym">Thysanopoda norvegica</name>
    <dbReference type="NCBI Taxonomy" id="48144"/>
    <lineage>
        <taxon>Eukaryota</taxon>
        <taxon>Metazoa</taxon>
        <taxon>Ecdysozoa</taxon>
        <taxon>Arthropoda</taxon>
        <taxon>Crustacea</taxon>
        <taxon>Multicrustacea</taxon>
        <taxon>Malacostraca</taxon>
        <taxon>Eumalacostraca</taxon>
        <taxon>Eucarida</taxon>
        <taxon>Euphausiacea</taxon>
        <taxon>Euphausiidae</taxon>
        <taxon>Meganyctiphanes</taxon>
    </lineage>
</organism>
<evidence type="ECO:0000313" key="3">
    <source>
        <dbReference type="EMBL" id="CAL4124331.1"/>
    </source>
</evidence>
<evidence type="ECO:0000259" key="2">
    <source>
        <dbReference type="Pfam" id="PF00868"/>
    </source>
</evidence>
<dbReference type="PANTHER" id="PTHR11590:SF40">
    <property type="entry name" value="HEMOCYTE PROTEIN-GLUTAMINE GAMMA-GLUTAMYLTRANSFERASE-LIKE PROTEIN"/>
    <property type="match status" value="1"/>
</dbReference>
<dbReference type="Proteomes" id="UP001497623">
    <property type="component" value="Unassembled WGS sequence"/>
</dbReference>
<dbReference type="GO" id="GO:0003810">
    <property type="term" value="F:protein-glutamine gamma-glutamyltransferase activity"/>
    <property type="evidence" value="ECO:0007669"/>
    <property type="project" value="TreeGrafter"/>
</dbReference>
<evidence type="ECO:0000256" key="1">
    <source>
        <dbReference type="ARBA" id="ARBA00005968"/>
    </source>
</evidence>
<dbReference type="Gene3D" id="2.60.40.10">
    <property type="entry name" value="Immunoglobulins"/>
    <property type="match status" value="1"/>
</dbReference>
<dbReference type="AlphaFoldDB" id="A0AAV2RH38"/>
<dbReference type="InterPro" id="IPR014756">
    <property type="entry name" value="Ig_E-set"/>
</dbReference>
<dbReference type="PANTHER" id="PTHR11590">
    <property type="entry name" value="PROTEIN-GLUTAMINE GAMMA-GLUTAMYLTRANSFERASE"/>
    <property type="match status" value="1"/>
</dbReference>
<name>A0AAV2RH38_MEGNR</name>
<comment type="caution">
    <text evidence="3">The sequence shown here is derived from an EMBL/GenBank/DDBJ whole genome shotgun (WGS) entry which is preliminary data.</text>
</comment>
<protein>
    <recommendedName>
        <fullName evidence="2">Transglutaminase N-terminal domain-containing protein</fullName>
    </recommendedName>
</protein>
<feature type="domain" description="Transglutaminase N-terminal" evidence="2">
    <location>
        <begin position="54"/>
        <end position="176"/>
    </location>
</feature>
<dbReference type="InterPro" id="IPR036985">
    <property type="entry name" value="Transglutaminase-like_sf"/>
</dbReference>
<reference evidence="3 4" key="1">
    <citation type="submission" date="2024-05" db="EMBL/GenBank/DDBJ databases">
        <authorList>
            <person name="Wallberg A."/>
        </authorList>
    </citation>
    <scope>NUCLEOTIDE SEQUENCE [LARGE SCALE GENOMIC DNA]</scope>
</reference>
<dbReference type="InterPro" id="IPR013783">
    <property type="entry name" value="Ig-like_fold"/>
</dbReference>